<dbReference type="PROSITE" id="PS51257">
    <property type="entry name" value="PROKAR_LIPOPROTEIN"/>
    <property type="match status" value="1"/>
</dbReference>
<reference evidence="5 6" key="1">
    <citation type="submission" date="2017-05" db="EMBL/GenBank/DDBJ databases">
        <title>Genomic insights into alkan degradation activity of Oleiphilus messinensis.</title>
        <authorList>
            <person name="Kozyavkin S.A."/>
            <person name="Slesarev A.I."/>
            <person name="Golyshin P.N."/>
            <person name="Korzhenkov A."/>
            <person name="Golyshina O.N."/>
            <person name="Toshchakov S.V."/>
        </authorList>
    </citation>
    <scope>NUCLEOTIDE SEQUENCE [LARGE SCALE GENOMIC DNA]</scope>
    <source>
        <strain evidence="5 6">ME102</strain>
    </source>
</reference>
<keyword evidence="6" id="KW-1185">Reference proteome</keyword>
<evidence type="ECO:0000256" key="3">
    <source>
        <dbReference type="SAM" id="MobiDB-lite"/>
    </source>
</evidence>
<keyword evidence="1" id="KW-0479">Metal-binding</keyword>
<dbReference type="Gene3D" id="2.60.40.420">
    <property type="entry name" value="Cupredoxins - blue copper proteins"/>
    <property type="match status" value="1"/>
</dbReference>
<dbReference type="GO" id="GO:0005507">
    <property type="term" value="F:copper ion binding"/>
    <property type="evidence" value="ECO:0007669"/>
    <property type="project" value="InterPro"/>
</dbReference>
<evidence type="ECO:0000256" key="2">
    <source>
        <dbReference type="ARBA" id="ARBA00023008"/>
    </source>
</evidence>
<proteinExistence type="predicted"/>
<protein>
    <submittedName>
        <fullName evidence="5">Copper-binding protein</fullName>
    </submittedName>
</protein>
<dbReference type="InterPro" id="IPR008972">
    <property type="entry name" value="Cupredoxin"/>
</dbReference>
<dbReference type="PANTHER" id="PTHR38439:SF3">
    <property type="entry name" value="COPPER-RESISTANT CUPROPROTEIN COPI"/>
    <property type="match status" value="1"/>
</dbReference>
<feature type="compositionally biased region" description="Basic and acidic residues" evidence="3">
    <location>
        <begin position="23"/>
        <end position="48"/>
    </location>
</feature>
<accession>A0A1Y0IBL6</accession>
<dbReference type="AlphaFoldDB" id="A0A1Y0IBL6"/>
<dbReference type="KEGG" id="ome:OLMES_2723"/>
<evidence type="ECO:0000313" key="5">
    <source>
        <dbReference type="EMBL" id="ARU56773.1"/>
    </source>
</evidence>
<feature type="region of interest" description="Disordered" evidence="3">
    <location>
        <begin position="23"/>
        <end position="64"/>
    </location>
</feature>
<dbReference type="InterPro" id="IPR000923">
    <property type="entry name" value="BlueCu_1"/>
</dbReference>
<dbReference type="EMBL" id="CP021425">
    <property type="protein sequence ID" value="ARU56773.1"/>
    <property type="molecule type" value="Genomic_DNA"/>
</dbReference>
<dbReference type="CDD" id="cd04211">
    <property type="entry name" value="Cupredoxin_like_2"/>
    <property type="match status" value="1"/>
</dbReference>
<dbReference type="Pfam" id="PF00127">
    <property type="entry name" value="Copper-bind"/>
    <property type="match status" value="1"/>
</dbReference>
<feature type="domain" description="Blue (type 1) copper" evidence="4">
    <location>
        <begin position="78"/>
        <end position="183"/>
    </location>
</feature>
<name>A0A1Y0IBL6_9GAMM</name>
<gene>
    <name evidence="5" type="ORF">OLMES_2723</name>
</gene>
<dbReference type="InterPro" id="IPR050845">
    <property type="entry name" value="Cu-binding_ET"/>
</dbReference>
<organism evidence="5 6">
    <name type="scientific">Oleiphilus messinensis</name>
    <dbReference type="NCBI Taxonomy" id="141451"/>
    <lineage>
        <taxon>Bacteria</taxon>
        <taxon>Pseudomonadati</taxon>
        <taxon>Pseudomonadota</taxon>
        <taxon>Gammaproteobacteria</taxon>
        <taxon>Oceanospirillales</taxon>
        <taxon>Oleiphilaceae</taxon>
        <taxon>Oleiphilus</taxon>
    </lineage>
</organism>
<evidence type="ECO:0000256" key="1">
    <source>
        <dbReference type="ARBA" id="ARBA00022723"/>
    </source>
</evidence>
<sequence>MKLLLPIALGSTLMITGCGAYQHDPESDHDQHGGNHHDNMMQDHHGEGHMMGGHAHSGESLAGKPGEVSEVSRVIEVTAHDSMRFKHEPLNIKDGETIKFVITNKGTMPHEFSIATKDEHMEHGEMMMKNPNMHHGPGGNTITVKPGETQELIWKFENAWQIEAACNIPGHYQAGMHSPVTVEE</sequence>
<keyword evidence="2" id="KW-0186">Copper</keyword>
<dbReference type="SUPFAM" id="SSF49503">
    <property type="entry name" value="Cupredoxins"/>
    <property type="match status" value="1"/>
</dbReference>
<dbReference type="OrthoDB" id="9816061at2"/>
<evidence type="ECO:0000259" key="4">
    <source>
        <dbReference type="Pfam" id="PF00127"/>
    </source>
</evidence>
<evidence type="ECO:0000313" key="6">
    <source>
        <dbReference type="Proteomes" id="UP000196027"/>
    </source>
</evidence>
<dbReference type="GO" id="GO:0009055">
    <property type="term" value="F:electron transfer activity"/>
    <property type="evidence" value="ECO:0007669"/>
    <property type="project" value="InterPro"/>
</dbReference>
<dbReference type="PANTHER" id="PTHR38439">
    <property type="entry name" value="AURACYANIN-B"/>
    <property type="match status" value="1"/>
</dbReference>
<dbReference type="Proteomes" id="UP000196027">
    <property type="component" value="Chromosome"/>
</dbReference>
<dbReference type="RefSeq" id="WP_087461734.1">
    <property type="nucleotide sequence ID" value="NZ_CP021425.1"/>
</dbReference>